<dbReference type="InterPro" id="IPR036909">
    <property type="entry name" value="Cyt_c-like_dom_sf"/>
</dbReference>
<sequence length="128" mass="13069">MILALVLAAVAADPAATRAFQKCLSCHSVTAGETGLPGPNRSGVMGRRAGSLPDFDYSPSMRAAGAAGLVWDKAALGRFLDAPDSVVPGTAMAVPPRTSAAERALIFSLFGTAMPDDEASPLAGRRGR</sequence>
<evidence type="ECO:0000256" key="1">
    <source>
        <dbReference type="ARBA" id="ARBA00022448"/>
    </source>
</evidence>
<evidence type="ECO:0000256" key="4">
    <source>
        <dbReference type="ARBA" id="ARBA00022982"/>
    </source>
</evidence>
<dbReference type="RefSeq" id="WP_184194706.1">
    <property type="nucleotide sequence ID" value="NZ_BMOX01000072.1"/>
</dbReference>
<evidence type="ECO:0000256" key="2">
    <source>
        <dbReference type="ARBA" id="ARBA00022617"/>
    </source>
</evidence>
<evidence type="ECO:0000313" key="9">
    <source>
        <dbReference type="Proteomes" id="UP000538147"/>
    </source>
</evidence>
<keyword evidence="1" id="KW-0813">Transport</keyword>
<feature type="domain" description="Cytochrome c" evidence="7">
    <location>
        <begin position="11"/>
        <end position="114"/>
    </location>
</feature>
<keyword evidence="2 6" id="KW-0349">Heme</keyword>
<evidence type="ECO:0000259" key="7">
    <source>
        <dbReference type="PROSITE" id="PS51007"/>
    </source>
</evidence>
<keyword evidence="5 6" id="KW-0408">Iron</keyword>
<organism evidence="8 9">
    <name type="scientific">Polymorphobacter multimanifer</name>
    <dbReference type="NCBI Taxonomy" id="1070431"/>
    <lineage>
        <taxon>Bacteria</taxon>
        <taxon>Pseudomonadati</taxon>
        <taxon>Pseudomonadota</taxon>
        <taxon>Alphaproteobacteria</taxon>
        <taxon>Sphingomonadales</taxon>
        <taxon>Sphingosinicellaceae</taxon>
        <taxon>Polymorphobacter</taxon>
    </lineage>
</organism>
<gene>
    <name evidence="8" type="ORF">FHS79_000434</name>
</gene>
<dbReference type="Proteomes" id="UP000538147">
    <property type="component" value="Unassembled WGS sequence"/>
</dbReference>
<dbReference type="PROSITE" id="PS51007">
    <property type="entry name" value="CYTC"/>
    <property type="match status" value="1"/>
</dbReference>
<protein>
    <submittedName>
        <fullName evidence="8">Cytochrome c</fullName>
    </submittedName>
</protein>
<reference evidence="8 9" key="1">
    <citation type="submission" date="2020-08" db="EMBL/GenBank/DDBJ databases">
        <title>Genomic Encyclopedia of Type Strains, Phase IV (KMG-IV): sequencing the most valuable type-strain genomes for metagenomic binning, comparative biology and taxonomic classification.</title>
        <authorList>
            <person name="Goeker M."/>
        </authorList>
    </citation>
    <scope>NUCLEOTIDE SEQUENCE [LARGE SCALE GENOMIC DNA]</scope>
    <source>
        <strain evidence="8 9">DSM 102189</strain>
    </source>
</reference>
<dbReference type="EMBL" id="JACIIV010000003">
    <property type="protein sequence ID" value="MBB6226280.1"/>
    <property type="molecule type" value="Genomic_DNA"/>
</dbReference>
<keyword evidence="3 6" id="KW-0479">Metal-binding</keyword>
<proteinExistence type="predicted"/>
<dbReference type="InterPro" id="IPR009056">
    <property type="entry name" value="Cyt_c-like_dom"/>
</dbReference>
<name>A0A841L1H8_9SPHN</name>
<keyword evidence="4" id="KW-0249">Electron transport</keyword>
<keyword evidence="9" id="KW-1185">Reference proteome</keyword>
<dbReference type="GO" id="GO:0046872">
    <property type="term" value="F:metal ion binding"/>
    <property type="evidence" value="ECO:0007669"/>
    <property type="project" value="UniProtKB-KW"/>
</dbReference>
<dbReference type="GO" id="GO:0009055">
    <property type="term" value="F:electron transfer activity"/>
    <property type="evidence" value="ECO:0007669"/>
    <property type="project" value="InterPro"/>
</dbReference>
<evidence type="ECO:0000256" key="3">
    <source>
        <dbReference type="ARBA" id="ARBA00022723"/>
    </source>
</evidence>
<dbReference type="InterPro" id="IPR002327">
    <property type="entry name" value="Cyt_c_1A/1B"/>
</dbReference>
<dbReference type="SUPFAM" id="SSF46626">
    <property type="entry name" value="Cytochrome c"/>
    <property type="match status" value="1"/>
</dbReference>
<dbReference type="GO" id="GO:0020037">
    <property type="term" value="F:heme binding"/>
    <property type="evidence" value="ECO:0007669"/>
    <property type="project" value="InterPro"/>
</dbReference>
<evidence type="ECO:0000313" key="8">
    <source>
        <dbReference type="EMBL" id="MBB6226280.1"/>
    </source>
</evidence>
<dbReference type="Gene3D" id="1.10.760.10">
    <property type="entry name" value="Cytochrome c-like domain"/>
    <property type="match status" value="1"/>
</dbReference>
<evidence type="ECO:0000256" key="6">
    <source>
        <dbReference type="PROSITE-ProRule" id="PRU00433"/>
    </source>
</evidence>
<evidence type="ECO:0000256" key="5">
    <source>
        <dbReference type="ARBA" id="ARBA00023004"/>
    </source>
</evidence>
<accession>A0A841L1H8</accession>
<comment type="caution">
    <text evidence="8">The sequence shown here is derived from an EMBL/GenBank/DDBJ whole genome shotgun (WGS) entry which is preliminary data.</text>
</comment>
<dbReference type="AlphaFoldDB" id="A0A841L1H8"/>
<dbReference type="PRINTS" id="PR00604">
    <property type="entry name" value="CYTCHRMECIAB"/>
</dbReference>